<name>A0ABY8A0B6_9ACTN</name>
<accession>A0ABY8A0B6</accession>
<gene>
    <name evidence="6" type="ORF">MOV08_01445</name>
</gene>
<dbReference type="InterPro" id="IPR036388">
    <property type="entry name" value="WH-like_DNA-bd_sf"/>
</dbReference>
<reference evidence="6 7" key="1">
    <citation type="submission" date="2022-03" db="EMBL/GenBank/DDBJ databases">
        <title>Streptomyces yunnanensis P86,complete genome.</title>
        <authorList>
            <person name="Chen S."/>
            <person name="Zhang Q."/>
        </authorList>
    </citation>
    <scope>NUCLEOTIDE SEQUENCE [LARGE SCALE GENOMIC DNA]</scope>
    <source>
        <strain evidence="6 7">P86</strain>
    </source>
</reference>
<dbReference type="RefSeq" id="WP_275305833.1">
    <property type="nucleotide sequence ID" value="NZ_CP095749.1"/>
</dbReference>
<dbReference type="InterPro" id="IPR058163">
    <property type="entry name" value="LysR-type_TF_proteobact-type"/>
</dbReference>
<proteinExistence type="inferred from homology"/>
<evidence type="ECO:0000259" key="5">
    <source>
        <dbReference type="PROSITE" id="PS50931"/>
    </source>
</evidence>
<dbReference type="Proteomes" id="UP001218629">
    <property type="component" value="Chromosome"/>
</dbReference>
<dbReference type="Gene3D" id="3.40.190.10">
    <property type="entry name" value="Periplasmic binding protein-like II"/>
    <property type="match status" value="2"/>
</dbReference>
<dbReference type="Gene3D" id="1.10.10.10">
    <property type="entry name" value="Winged helix-like DNA-binding domain superfamily/Winged helix DNA-binding domain"/>
    <property type="match status" value="1"/>
</dbReference>
<keyword evidence="4" id="KW-0804">Transcription</keyword>
<feature type="domain" description="HTH lysR-type" evidence="5">
    <location>
        <begin position="7"/>
        <end position="64"/>
    </location>
</feature>
<dbReference type="PROSITE" id="PS50931">
    <property type="entry name" value="HTH_LYSR"/>
    <property type="match status" value="1"/>
</dbReference>
<dbReference type="Pfam" id="PF03466">
    <property type="entry name" value="LysR_substrate"/>
    <property type="match status" value="1"/>
</dbReference>
<keyword evidence="2" id="KW-0805">Transcription regulation</keyword>
<comment type="similarity">
    <text evidence="1">Belongs to the LysR transcriptional regulatory family.</text>
</comment>
<dbReference type="InterPro" id="IPR036390">
    <property type="entry name" value="WH_DNA-bd_sf"/>
</dbReference>
<protein>
    <submittedName>
        <fullName evidence="6">LysR substrate-binding domain-containing protein</fullName>
    </submittedName>
</protein>
<dbReference type="InterPro" id="IPR000847">
    <property type="entry name" value="LysR_HTH_N"/>
</dbReference>
<evidence type="ECO:0000256" key="4">
    <source>
        <dbReference type="ARBA" id="ARBA00023163"/>
    </source>
</evidence>
<sequence length="309" mass="33664">MDAQSLPNLASLRSLEAAARLRSYTLAARELHVTHSAVSHQIRQLEAQLGVALFARSGMQMLPTPVCARLAARLRRGLGDLVEALGEAAGEAGASSMPLELSVMADFANVWLIPRLADLARAHPQIELSVRLHTGMAPPDPRSVDLGIWHRPVEAHDHRSVRLLEDQVIAVCSPGLTARHPGLTLGTLPQAPLLRFALRSWKEFFAAAGIDADEPAHGVIYSDAEALLRAALAGQGVAMVRRQMADAYLGRGDLVRIGDVEIRARLDYFLSWREGHPRASTIHTFHDWLRQQLTAAPEPLGTGDDGRRT</sequence>
<keyword evidence="3" id="KW-0238">DNA-binding</keyword>
<dbReference type="PANTHER" id="PTHR30537">
    <property type="entry name" value="HTH-TYPE TRANSCRIPTIONAL REGULATOR"/>
    <property type="match status" value="1"/>
</dbReference>
<dbReference type="SUPFAM" id="SSF46785">
    <property type="entry name" value="Winged helix' DNA-binding domain"/>
    <property type="match status" value="1"/>
</dbReference>
<dbReference type="InterPro" id="IPR005119">
    <property type="entry name" value="LysR_subst-bd"/>
</dbReference>
<dbReference type="SUPFAM" id="SSF53850">
    <property type="entry name" value="Periplasmic binding protein-like II"/>
    <property type="match status" value="1"/>
</dbReference>
<evidence type="ECO:0000256" key="2">
    <source>
        <dbReference type="ARBA" id="ARBA00023015"/>
    </source>
</evidence>
<dbReference type="PANTHER" id="PTHR30537:SF79">
    <property type="entry name" value="TRANSCRIPTIONAL REGULATOR-RELATED"/>
    <property type="match status" value="1"/>
</dbReference>
<organism evidence="6 7">
    <name type="scientific">Streptomyces yunnanensis</name>
    <dbReference type="NCBI Taxonomy" id="156453"/>
    <lineage>
        <taxon>Bacteria</taxon>
        <taxon>Bacillati</taxon>
        <taxon>Actinomycetota</taxon>
        <taxon>Actinomycetes</taxon>
        <taxon>Kitasatosporales</taxon>
        <taxon>Streptomycetaceae</taxon>
        <taxon>Streptomyces</taxon>
    </lineage>
</organism>
<keyword evidence="7" id="KW-1185">Reference proteome</keyword>
<dbReference type="EMBL" id="CP095749">
    <property type="protein sequence ID" value="WEB38104.1"/>
    <property type="molecule type" value="Genomic_DNA"/>
</dbReference>
<evidence type="ECO:0000313" key="6">
    <source>
        <dbReference type="EMBL" id="WEB38104.1"/>
    </source>
</evidence>
<dbReference type="Pfam" id="PF00126">
    <property type="entry name" value="HTH_1"/>
    <property type="match status" value="1"/>
</dbReference>
<evidence type="ECO:0000256" key="1">
    <source>
        <dbReference type="ARBA" id="ARBA00009437"/>
    </source>
</evidence>
<evidence type="ECO:0000313" key="7">
    <source>
        <dbReference type="Proteomes" id="UP001218629"/>
    </source>
</evidence>
<dbReference type="PRINTS" id="PR00039">
    <property type="entry name" value="HTHLYSR"/>
</dbReference>
<evidence type="ECO:0000256" key="3">
    <source>
        <dbReference type="ARBA" id="ARBA00023125"/>
    </source>
</evidence>